<dbReference type="PANTHER" id="PTHR12001">
    <property type="entry name" value="GERANYLGERANYL PYROPHOSPHATE SYNTHASE"/>
    <property type="match status" value="1"/>
</dbReference>
<proteinExistence type="inferred from homology"/>
<dbReference type="AlphaFoldDB" id="A0A9D9D9P2"/>
<dbReference type="SUPFAM" id="SSF48576">
    <property type="entry name" value="Terpenoid synthases"/>
    <property type="match status" value="1"/>
</dbReference>
<sequence>MNPFAPLIGSELEAVEKVLHETLTGSALEEHVNRLCLSMVDAGGKRIRPVTVLLCAHLLPDYNQERDLNKTLWLASAVELLHTATLIHDDVIDNSSLRRGVRTINDTSGNHIAVLAGDYLFTRCFNLLRHLQSLDAMGEVSNTIATLVSGELMQLEKQSCLELSEDDYRYTIYAKTGALFEMSASALAVVNHADEKVIAALKAYGRAVGSAFQIVDDNLDYAADSEVLGKKAGIDLMDGRITLPVILALKHTEDVKEQEALKAAIEAGDFPAVKAAIDKCGALALSHQKAEAQADKAVQALDIFPESAYKNALIELAKLTLSRKS</sequence>
<keyword evidence="5" id="KW-0460">Magnesium</keyword>
<gene>
    <name evidence="7" type="ORF">IAB19_03345</name>
</gene>
<comment type="caution">
    <text evidence="7">The sequence shown here is derived from an EMBL/GenBank/DDBJ whole genome shotgun (WGS) entry which is preliminary data.</text>
</comment>
<evidence type="ECO:0000256" key="3">
    <source>
        <dbReference type="ARBA" id="ARBA00022679"/>
    </source>
</evidence>
<dbReference type="SFLD" id="SFLDS00005">
    <property type="entry name" value="Isoprenoid_Synthase_Type_I"/>
    <property type="match status" value="1"/>
</dbReference>
<dbReference type="InterPro" id="IPR000092">
    <property type="entry name" value="Polyprenyl_synt"/>
</dbReference>
<protein>
    <submittedName>
        <fullName evidence="7">Polyprenyl synthetase family protein</fullName>
    </submittedName>
</protein>
<dbReference type="Gene3D" id="1.10.600.10">
    <property type="entry name" value="Farnesyl Diphosphate Synthase"/>
    <property type="match status" value="1"/>
</dbReference>
<comment type="cofactor">
    <cofactor evidence="1">
        <name>Mg(2+)</name>
        <dbReference type="ChEBI" id="CHEBI:18420"/>
    </cofactor>
</comment>
<dbReference type="CDD" id="cd00685">
    <property type="entry name" value="Trans_IPPS_HT"/>
    <property type="match status" value="1"/>
</dbReference>
<reference evidence="7" key="2">
    <citation type="journal article" date="2021" name="PeerJ">
        <title>Extensive microbial diversity within the chicken gut microbiome revealed by metagenomics and culture.</title>
        <authorList>
            <person name="Gilroy R."/>
            <person name="Ravi A."/>
            <person name="Getino M."/>
            <person name="Pursley I."/>
            <person name="Horton D.L."/>
            <person name="Alikhan N.F."/>
            <person name="Baker D."/>
            <person name="Gharbi K."/>
            <person name="Hall N."/>
            <person name="Watson M."/>
            <person name="Adriaenssens E.M."/>
            <person name="Foster-Nyarko E."/>
            <person name="Jarju S."/>
            <person name="Secka A."/>
            <person name="Antonio M."/>
            <person name="Oren A."/>
            <person name="Chaudhuri R.R."/>
            <person name="La Ragione R."/>
            <person name="Hildebrand F."/>
            <person name="Pallen M.J."/>
        </authorList>
    </citation>
    <scope>NUCLEOTIDE SEQUENCE</scope>
    <source>
        <strain evidence="7">17213</strain>
    </source>
</reference>
<reference evidence="7" key="1">
    <citation type="submission" date="2020-10" db="EMBL/GenBank/DDBJ databases">
        <authorList>
            <person name="Gilroy R."/>
        </authorList>
    </citation>
    <scope>NUCLEOTIDE SEQUENCE</scope>
    <source>
        <strain evidence="7">17213</strain>
    </source>
</reference>
<dbReference type="GO" id="GO:0004659">
    <property type="term" value="F:prenyltransferase activity"/>
    <property type="evidence" value="ECO:0007669"/>
    <property type="project" value="InterPro"/>
</dbReference>
<dbReference type="InterPro" id="IPR008949">
    <property type="entry name" value="Isoprenoid_synthase_dom_sf"/>
</dbReference>
<name>A0A9D9D9P2_9GAMM</name>
<dbReference type="GO" id="GO:0046872">
    <property type="term" value="F:metal ion binding"/>
    <property type="evidence" value="ECO:0007669"/>
    <property type="project" value="UniProtKB-KW"/>
</dbReference>
<dbReference type="Proteomes" id="UP000823631">
    <property type="component" value="Unassembled WGS sequence"/>
</dbReference>
<evidence type="ECO:0000313" key="8">
    <source>
        <dbReference type="Proteomes" id="UP000823631"/>
    </source>
</evidence>
<evidence type="ECO:0000256" key="5">
    <source>
        <dbReference type="ARBA" id="ARBA00022842"/>
    </source>
</evidence>
<dbReference type="Pfam" id="PF00348">
    <property type="entry name" value="polyprenyl_synt"/>
    <property type="match status" value="1"/>
</dbReference>
<dbReference type="GO" id="GO:0008299">
    <property type="term" value="P:isoprenoid biosynthetic process"/>
    <property type="evidence" value="ECO:0007669"/>
    <property type="project" value="InterPro"/>
</dbReference>
<dbReference type="EMBL" id="JADINH010000069">
    <property type="protein sequence ID" value="MBO8415400.1"/>
    <property type="molecule type" value="Genomic_DNA"/>
</dbReference>
<keyword evidence="4" id="KW-0479">Metal-binding</keyword>
<evidence type="ECO:0000256" key="1">
    <source>
        <dbReference type="ARBA" id="ARBA00001946"/>
    </source>
</evidence>
<evidence type="ECO:0000256" key="4">
    <source>
        <dbReference type="ARBA" id="ARBA00022723"/>
    </source>
</evidence>
<evidence type="ECO:0000256" key="6">
    <source>
        <dbReference type="RuleBase" id="RU004466"/>
    </source>
</evidence>
<evidence type="ECO:0000313" key="7">
    <source>
        <dbReference type="EMBL" id="MBO8415400.1"/>
    </source>
</evidence>
<comment type="similarity">
    <text evidence="2 6">Belongs to the FPP/GGPP synthase family.</text>
</comment>
<dbReference type="InterPro" id="IPR033749">
    <property type="entry name" value="Polyprenyl_synt_CS"/>
</dbReference>
<organism evidence="7 8">
    <name type="scientific">Candidatus Avisuccinivibrio stercorigallinarum</name>
    <dbReference type="NCBI Taxonomy" id="2840704"/>
    <lineage>
        <taxon>Bacteria</taxon>
        <taxon>Pseudomonadati</taxon>
        <taxon>Pseudomonadota</taxon>
        <taxon>Gammaproteobacteria</taxon>
        <taxon>Aeromonadales</taxon>
        <taxon>Succinivibrionaceae</taxon>
        <taxon>Succinivibrionaceae incertae sedis</taxon>
        <taxon>Candidatus Avisuccinivibrio</taxon>
    </lineage>
</organism>
<accession>A0A9D9D9P2</accession>
<dbReference type="PROSITE" id="PS00723">
    <property type="entry name" value="POLYPRENYL_SYNTHASE_1"/>
    <property type="match status" value="1"/>
</dbReference>
<evidence type="ECO:0000256" key="2">
    <source>
        <dbReference type="ARBA" id="ARBA00006706"/>
    </source>
</evidence>
<keyword evidence="3 6" id="KW-0808">Transferase</keyword>
<dbReference type="PANTHER" id="PTHR12001:SF69">
    <property type="entry name" value="ALL TRANS-POLYPRENYL-DIPHOSPHATE SYNTHASE PDSS1"/>
    <property type="match status" value="1"/>
</dbReference>